<keyword evidence="2" id="KW-1185">Reference proteome</keyword>
<proteinExistence type="predicted"/>
<dbReference type="InParanoid" id="A0A2P6MWU4"/>
<dbReference type="Proteomes" id="UP000241769">
    <property type="component" value="Unassembled WGS sequence"/>
</dbReference>
<evidence type="ECO:0000313" key="1">
    <source>
        <dbReference type="EMBL" id="PRP76157.1"/>
    </source>
</evidence>
<reference evidence="1 2" key="1">
    <citation type="journal article" date="2018" name="Genome Biol. Evol.">
        <title>Multiple Roots of Fruiting Body Formation in Amoebozoa.</title>
        <authorList>
            <person name="Hillmann F."/>
            <person name="Forbes G."/>
            <person name="Novohradska S."/>
            <person name="Ferling I."/>
            <person name="Riege K."/>
            <person name="Groth M."/>
            <person name="Westermann M."/>
            <person name="Marz M."/>
            <person name="Spaller T."/>
            <person name="Winckler T."/>
            <person name="Schaap P."/>
            <person name="Glockner G."/>
        </authorList>
    </citation>
    <scope>NUCLEOTIDE SEQUENCE [LARGE SCALE GENOMIC DNA]</scope>
    <source>
        <strain evidence="1 2">Jena</strain>
    </source>
</reference>
<protein>
    <submittedName>
        <fullName evidence="1">Uncharacterized protein</fullName>
    </submittedName>
</protein>
<gene>
    <name evidence="1" type="ORF">PROFUN_15221</name>
</gene>
<sequence>MSDLSHDTKFKDYLDEISAKIVKKETGPDDLVFLVDARDRIKRRILQAAENTGDMQQFGKMSNILVCEQLFLSVNNSIFELKSTTVCQCWHMR</sequence>
<dbReference type="AlphaFoldDB" id="A0A2P6MWU4"/>
<organism evidence="1 2">
    <name type="scientific">Planoprotostelium fungivorum</name>
    <dbReference type="NCBI Taxonomy" id="1890364"/>
    <lineage>
        <taxon>Eukaryota</taxon>
        <taxon>Amoebozoa</taxon>
        <taxon>Evosea</taxon>
        <taxon>Variosea</taxon>
        <taxon>Cavosteliida</taxon>
        <taxon>Cavosteliaceae</taxon>
        <taxon>Planoprotostelium</taxon>
    </lineage>
</organism>
<dbReference type="EMBL" id="MDYQ01000346">
    <property type="protein sequence ID" value="PRP76157.1"/>
    <property type="molecule type" value="Genomic_DNA"/>
</dbReference>
<name>A0A2P6MWU4_9EUKA</name>
<accession>A0A2P6MWU4</accession>
<comment type="caution">
    <text evidence="1">The sequence shown here is derived from an EMBL/GenBank/DDBJ whole genome shotgun (WGS) entry which is preliminary data.</text>
</comment>
<evidence type="ECO:0000313" key="2">
    <source>
        <dbReference type="Proteomes" id="UP000241769"/>
    </source>
</evidence>